<reference evidence="1" key="1">
    <citation type="submission" date="2013-12" db="EMBL/GenBank/DDBJ databases">
        <authorList>
            <person name="Omoto C.K."/>
            <person name="Sibley D."/>
            <person name="Venepally P."/>
            <person name="Hadjithomas M."/>
            <person name="Karamycheva S."/>
            <person name="Brunk B."/>
            <person name="Roos D."/>
            <person name="Caler E."/>
            <person name="Lorenzi H."/>
        </authorList>
    </citation>
    <scope>NUCLEOTIDE SEQUENCE</scope>
</reference>
<evidence type="ECO:0000313" key="2">
    <source>
        <dbReference type="Proteomes" id="UP000019763"/>
    </source>
</evidence>
<protein>
    <submittedName>
        <fullName evidence="1">Uncharacterized protein</fullName>
    </submittedName>
</protein>
<evidence type="ECO:0000313" key="1">
    <source>
        <dbReference type="EMBL" id="EZG56637.1"/>
    </source>
</evidence>
<proteinExistence type="predicted"/>
<sequence>MNSNLGELAGSILGEVNAIHPGVRAERGKAGRACGVIGGRGFSAGTVTPPEVQVDVFP</sequence>
<dbReference type="VEuPathDB" id="CryptoDB:GNI_102540"/>
<dbReference type="Proteomes" id="UP000019763">
    <property type="component" value="Unassembled WGS sequence"/>
</dbReference>
<accession>A0A023B4D8</accession>
<dbReference type="EMBL" id="AFNH02000767">
    <property type="protein sequence ID" value="EZG56637.1"/>
    <property type="molecule type" value="Genomic_DNA"/>
</dbReference>
<organism evidence="1 2">
    <name type="scientific">Gregarina niphandrodes</name>
    <name type="common">Septate eugregarine</name>
    <dbReference type="NCBI Taxonomy" id="110365"/>
    <lineage>
        <taxon>Eukaryota</taxon>
        <taxon>Sar</taxon>
        <taxon>Alveolata</taxon>
        <taxon>Apicomplexa</taxon>
        <taxon>Conoidasida</taxon>
        <taxon>Gregarinasina</taxon>
        <taxon>Eugregarinorida</taxon>
        <taxon>Gregarinidae</taxon>
        <taxon>Gregarina</taxon>
    </lineage>
</organism>
<dbReference type="GeneID" id="22913636"/>
<dbReference type="RefSeq" id="XP_011131217.1">
    <property type="nucleotide sequence ID" value="XM_011132915.1"/>
</dbReference>
<gene>
    <name evidence="1" type="ORF">GNI_102540</name>
</gene>
<keyword evidence="2" id="KW-1185">Reference proteome</keyword>
<name>A0A023B4D8_GRENI</name>
<comment type="caution">
    <text evidence="1">The sequence shown here is derived from an EMBL/GenBank/DDBJ whole genome shotgun (WGS) entry which is preliminary data.</text>
</comment>
<dbReference type="AlphaFoldDB" id="A0A023B4D8"/>